<evidence type="ECO:0000313" key="2">
    <source>
        <dbReference type="EMBL" id="NMM94868.1"/>
    </source>
</evidence>
<keyword evidence="3" id="KW-1185">Reference proteome</keyword>
<organism evidence="2 3">
    <name type="scientific">Bifidobacterium oedipodis</name>
    <dbReference type="NCBI Taxonomy" id="2675322"/>
    <lineage>
        <taxon>Bacteria</taxon>
        <taxon>Bacillati</taxon>
        <taxon>Actinomycetota</taxon>
        <taxon>Actinomycetes</taxon>
        <taxon>Bifidobacteriales</taxon>
        <taxon>Bifidobacteriaceae</taxon>
        <taxon>Bifidobacterium</taxon>
    </lineage>
</organism>
<evidence type="ECO:0000313" key="3">
    <source>
        <dbReference type="Proteomes" id="UP000532194"/>
    </source>
</evidence>
<feature type="region of interest" description="Disordered" evidence="1">
    <location>
        <begin position="1"/>
        <end position="21"/>
    </location>
</feature>
<dbReference type="Pfam" id="PF14019">
    <property type="entry name" value="DUF4235"/>
    <property type="match status" value="1"/>
</dbReference>
<dbReference type="AlphaFoldDB" id="A0A7Y0ER26"/>
<dbReference type="Proteomes" id="UP000532194">
    <property type="component" value="Unassembled WGS sequence"/>
</dbReference>
<dbReference type="InterPro" id="IPR025329">
    <property type="entry name" value="DUF4235"/>
</dbReference>
<sequence>MPFDHQPAHASVRTDTVNSGTSAADSAVDALHRIDEKVNALRDQRLNDPETLGDKILKFALPSLTGLIAGKLFQTLWNKGVSRRNLRRGLAADAQQGFAMTLAFAAASAALGAVVSQLSDRGSQALVNRRHQPKR</sequence>
<dbReference type="RefSeq" id="WP_169173012.1">
    <property type="nucleotide sequence ID" value="NZ_JAAIII010000007.1"/>
</dbReference>
<gene>
    <name evidence="2" type="ORF">G1C95_2056</name>
</gene>
<accession>A0A7Y0ER26</accession>
<comment type="caution">
    <text evidence="2">The sequence shown here is derived from an EMBL/GenBank/DDBJ whole genome shotgun (WGS) entry which is preliminary data.</text>
</comment>
<dbReference type="EMBL" id="JAAIII010000007">
    <property type="protein sequence ID" value="NMM94868.1"/>
    <property type="molecule type" value="Genomic_DNA"/>
</dbReference>
<reference evidence="2 3" key="1">
    <citation type="submission" date="2020-02" db="EMBL/GenBank/DDBJ databases">
        <title>Characterization of phylogenetic diversity of novel bifidobacterial species isolated in Czech ZOOs.</title>
        <authorList>
            <person name="Lugli G.A."/>
            <person name="Vera N.B."/>
            <person name="Ventura M."/>
        </authorList>
    </citation>
    <scope>NUCLEOTIDE SEQUENCE [LARGE SCALE GENOMIC DNA]</scope>
    <source>
        <strain evidence="2 3">DSM 109957</strain>
    </source>
</reference>
<proteinExistence type="predicted"/>
<protein>
    <recommendedName>
        <fullName evidence="4">DUF4235 domain-containing protein</fullName>
    </recommendedName>
</protein>
<evidence type="ECO:0008006" key="4">
    <source>
        <dbReference type="Google" id="ProtNLM"/>
    </source>
</evidence>
<evidence type="ECO:0000256" key="1">
    <source>
        <dbReference type="SAM" id="MobiDB-lite"/>
    </source>
</evidence>
<name>A0A7Y0ER26_9BIFI</name>